<dbReference type="Proteomes" id="UP001596045">
    <property type="component" value="Unassembled WGS sequence"/>
</dbReference>
<evidence type="ECO:0000313" key="1">
    <source>
        <dbReference type="EMBL" id="MFC5476022.1"/>
    </source>
</evidence>
<dbReference type="InterPro" id="IPR010982">
    <property type="entry name" value="Lambda_DNA-bd_dom_sf"/>
</dbReference>
<comment type="caution">
    <text evidence="1">The sequence shown here is derived from an EMBL/GenBank/DDBJ whole genome shotgun (WGS) entry which is preliminary data.</text>
</comment>
<accession>A0ABW0MFZ8</accession>
<organism evidence="1 2">
    <name type="scientific">Paraherbaspirillum soli</name>
    <dbReference type="NCBI Taxonomy" id="631222"/>
    <lineage>
        <taxon>Bacteria</taxon>
        <taxon>Pseudomonadati</taxon>
        <taxon>Pseudomonadota</taxon>
        <taxon>Betaproteobacteria</taxon>
        <taxon>Burkholderiales</taxon>
        <taxon>Oxalobacteraceae</taxon>
        <taxon>Paraherbaspirillum</taxon>
    </lineage>
</organism>
<dbReference type="RefSeq" id="WP_378999827.1">
    <property type="nucleotide sequence ID" value="NZ_JBHSMT010000029.1"/>
</dbReference>
<evidence type="ECO:0000313" key="2">
    <source>
        <dbReference type="Proteomes" id="UP001596045"/>
    </source>
</evidence>
<evidence type="ECO:0008006" key="3">
    <source>
        <dbReference type="Google" id="ProtNLM"/>
    </source>
</evidence>
<reference evidence="2" key="1">
    <citation type="journal article" date="2019" name="Int. J. Syst. Evol. Microbiol.">
        <title>The Global Catalogue of Microorganisms (GCM) 10K type strain sequencing project: providing services to taxonomists for standard genome sequencing and annotation.</title>
        <authorList>
            <consortium name="The Broad Institute Genomics Platform"/>
            <consortium name="The Broad Institute Genome Sequencing Center for Infectious Disease"/>
            <person name="Wu L."/>
            <person name="Ma J."/>
        </authorList>
    </citation>
    <scope>NUCLEOTIDE SEQUENCE [LARGE SCALE GENOMIC DNA]</scope>
    <source>
        <strain evidence="2">JCM 17066</strain>
    </source>
</reference>
<name>A0ABW0MFZ8_9BURK</name>
<protein>
    <recommendedName>
        <fullName evidence="3">XRE family transcriptional regulator</fullName>
    </recommendedName>
</protein>
<dbReference type="Gene3D" id="1.10.260.40">
    <property type="entry name" value="lambda repressor-like DNA-binding domains"/>
    <property type="match status" value="1"/>
</dbReference>
<sequence>MTNLSERKEEEPQTLADFLKAVRLQQKSENGKRLSLTAIHHRCGLSVPMLSKLEAGKIVDPCGSTIKGLLSGYNLKFEDFEQFLPTPGRNAK</sequence>
<keyword evidence="2" id="KW-1185">Reference proteome</keyword>
<gene>
    <name evidence="1" type="ORF">ACFPM8_18835</name>
</gene>
<proteinExistence type="predicted"/>
<dbReference type="SUPFAM" id="SSF47413">
    <property type="entry name" value="lambda repressor-like DNA-binding domains"/>
    <property type="match status" value="1"/>
</dbReference>
<dbReference type="EMBL" id="JBHSMT010000029">
    <property type="protein sequence ID" value="MFC5476022.1"/>
    <property type="molecule type" value="Genomic_DNA"/>
</dbReference>